<dbReference type="Proteomes" id="UP000770661">
    <property type="component" value="Unassembled WGS sequence"/>
</dbReference>
<feature type="region of interest" description="Disordered" evidence="1">
    <location>
        <begin position="1"/>
        <end position="24"/>
    </location>
</feature>
<protein>
    <submittedName>
        <fullName evidence="3">Uncharacterized protein</fullName>
    </submittedName>
</protein>
<name>A0A8J5CHC1_CHIOP</name>
<sequence>MHAMAASCDHASQASQRHTNGDGDVSMVTVETHSYRLDSLEHSSPIPYTFPQPLMVEQLKRESRETSPQRQPHKGPSAFPAAGVVDAEDFPVVQAQPLPPGPPPAVYLPATLPSLPLGVIPAPGRAHRVLLAKKVTIQQVLPSKHGGSGDSGFSSSHGGGGGGLRRACSLSDLTNPGAPRRLLPTPPSGMLAPAPAVCLSVCFCPSVCVCVCVCVCVFGPLCVCVFVCLALCVLLSVCVCVCVCVFGPLCVCVCVFGPLCVCVCVCLALCVLLPVCLCVCVCVWPSVCVCVCVWPSVCVCVCVCVCVWPSVCCCLCVCLALCDD</sequence>
<gene>
    <name evidence="3" type="ORF">GWK47_022323</name>
</gene>
<feature type="region of interest" description="Disordered" evidence="1">
    <location>
        <begin position="143"/>
        <end position="162"/>
    </location>
</feature>
<feature type="region of interest" description="Disordered" evidence="1">
    <location>
        <begin position="60"/>
        <end position="80"/>
    </location>
</feature>
<evidence type="ECO:0000256" key="1">
    <source>
        <dbReference type="SAM" id="MobiDB-lite"/>
    </source>
</evidence>
<feature type="transmembrane region" description="Helical" evidence="2">
    <location>
        <begin position="217"/>
        <end position="247"/>
    </location>
</feature>
<feature type="transmembrane region" description="Helical" evidence="2">
    <location>
        <begin position="293"/>
        <end position="322"/>
    </location>
</feature>
<dbReference type="AlphaFoldDB" id="A0A8J5CHC1"/>
<evidence type="ECO:0000313" key="3">
    <source>
        <dbReference type="EMBL" id="KAG0710674.1"/>
    </source>
</evidence>
<reference evidence="3" key="1">
    <citation type="submission" date="2020-07" db="EMBL/GenBank/DDBJ databases">
        <title>The High-quality genome of the commercially important snow crab, Chionoecetes opilio.</title>
        <authorList>
            <person name="Jeong J.-H."/>
            <person name="Ryu S."/>
        </authorList>
    </citation>
    <scope>NUCLEOTIDE SEQUENCE</scope>
    <source>
        <strain evidence="3">MADBK_172401_WGS</strain>
        <tissue evidence="3">Digestive gland</tissue>
    </source>
</reference>
<accession>A0A8J5CHC1</accession>
<keyword evidence="2" id="KW-0812">Transmembrane</keyword>
<keyword evidence="4" id="KW-1185">Reference proteome</keyword>
<proteinExistence type="predicted"/>
<keyword evidence="2" id="KW-0472">Membrane</keyword>
<dbReference type="EMBL" id="JACEEZ010023967">
    <property type="protein sequence ID" value="KAG0710674.1"/>
    <property type="molecule type" value="Genomic_DNA"/>
</dbReference>
<evidence type="ECO:0000256" key="2">
    <source>
        <dbReference type="SAM" id="Phobius"/>
    </source>
</evidence>
<feature type="transmembrane region" description="Helical" evidence="2">
    <location>
        <begin position="259"/>
        <end position="287"/>
    </location>
</feature>
<comment type="caution">
    <text evidence="3">The sequence shown here is derived from an EMBL/GenBank/DDBJ whole genome shotgun (WGS) entry which is preliminary data.</text>
</comment>
<evidence type="ECO:0000313" key="4">
    <source>
        <dbReference type="Proteomes" id="UP000770661"/>
    </source>
</evidence>
<organism evidence="3 4">
    <name type="scientific">Chionoecetes opilio</name>
    <name type="common">Atlantic snow crab</name>
    <name type="synonym">Cancer opilio</name>
    <dbReference type="NCBI Taxonomy" id="41210"/>
    <lineage>
        <taxon>Eukaryota</taxon>
        <taxon>Metazoa</taxon>
        <taxon>Ecdysozoa</taxon>
        <taxon>Arthropoda</taxon>
        <taxon>Crustacea</taxon>
        <taxon>Multicrustacea</taxon>
        <taxon>Malacostraca</taxon>
        <taxon>Eumalacostraca</taxon>
        <taxon>Eucarida</taxon>
        <taxon>Decapoda</taxon>
        <taxon>Pleocyemata</taxon>
        <taxon>Brachyura</taxon>
        <taxon>Eubrachyura</taxon>
        <taxon>Majoidea</taxon>
        <taxon>Majidae</taxon>
        <taxon>Chionoecetes</taxon>
    </lineage>
</organism>
<keyword evidence="2" id="KW-1133">Transmembrane helix</keyword>